<evidence type="ECO:0000256" key="1">
    <source>
        <dbReference type="ARBA" id="ARBA00022670"/>
    </source>
</evidence>
<dbReference type="EMBL" id="JXXN02002425">
    <property type="protein sequence ID" value="THD22953.1"/>
    <property type="molecule type" value="Genomic_DNA"/>
</dbReference>
<keyword evidence="6" id="KW-1185">Reference proteome</keyword>
<keyword evidence="1" id="KW-0645">Protease</keyword>
<keyword evidence="2" id="KW-0378">Hydrolase</keyword>
<proteinExistence type="predicted"/>
<comment type="caution">
    <text evidence="5">The sequence shown here is derived from an EMBL/GenBank/DDBJ whole genome shotgun (WGS) entry which is preliminary data.</text>
</comment>
<dbReference type="SUPFAM" id="SSF49785">
    <property type="entry name" value="Galactose-binding domain-like"/>
    <property type="match status" value="1"/>
</dbReference>
<organism evidence="5 6">
    <name type="scientific">Fasciola hepatica</name>
    <name type="common">Liver fluke</name>
    <dbReference type="NCBI Taxonomy" id="6192"/>
    <lineage>
        <taxon>Eukaryota</taxon>
        <taxon>Metazoa</taxon>
        <taxon>Spiralia</taxon>
        <taxon>Lophotrochozoa</taxon>
        <taxon>Platyhelminthes</taxon>
        <taxon>Trematoda</taxon>
        <taxon>Digenea</taxon>
        <taxon>Plagiorchiida</taxon>
        <taxon>Echinostomata</taxon>
        <taxon>Echinostomatoidea</taxon>
        <taxon>Fasciolidae</taxon>
        <taxon>Fasciola</taxon>
    </lineage>
</organism>
<dbReference type="AlphaFoldDB" id="A0A4E0R564"/>
<dbReference type="GO" id="GO:0016485">
    <property type="term" value="P:protein processing"/>
    <property type="evidence" value="ECO:0007669"/>
    <property type="project" value="TreeGrafter"/>
</dbReference>
<name>A0A4E0R564_FASHE</name>
<dbReference type="Proteomes" id="UP000230066">
    <property type="component" value="Unassembled WGS sequence"/>
</dbReference>
<dbReference type="PANTHER" id="PTHR42884:SF14">
    <property type="entry name" value="NEUROENDOCRINE CONVERTASE 1"/>
    <property type="match status" value="1"/>
</dbReference>
<evidence type="ECO:0000313" key="5">
    <source>
        <dbReference type="EMBL" id="THD22953.1"/>
    </source>
</evidence>
<dbReference type="PROSITE" id="PS51829">
    <property type="entry name" value="P_HOMO_B"/>
    <property type="match status" value="1"/>
</dbReference>
<accession>A0A4E0R564</accession>
<evidence type="ECO:0000256" key="3">
    <source>
        <dbReference type="ARBA" id="ARBA00022825"/>
    </source>
</evidence>
<gene>
    <name evidence="5" type="ORF">D915_006293</name>
</gene>
<dbReference type="GO" id="GO:0000139">
    <property type="term" value="C:Golgi membrane"/>
    <property type="evidence" value="ECO:0007669"/>
    <property type="project" value="TreeGrafter"/>
</dbReference>
<dbReference type="Pfam" id="PF01483">
    <property type="entry name" value="P_proprotein"/>
    <property type="match status" value="1"/>
</dbReference>
<evidence type="ECO:0000259" key="4">
    <source>
        <dbReference type="PROSITE" id="PS51829"/>
    </source>
</evidence>
<dbReference type="InterPro" id="IPR002884">
    <property type="entry name" value="P_dom"/>
</dbReference>
<dbReference type="InterPro" id="IPR008979">
    <property type="entry name" value="Galactose-bd-like_sf"/>
</dbReference>
<sequence length="324" mass="36856">MLHSIHVGFGLLDCTRLVIFAKSWKPVGRLCISNSGNGKLIKVDWASRQAAVPESANFRNINTSEEAQEFLEKIQNMSRYEHIAELKAGYETVVRLNVTSNIGITEGLPKNDACKVETVEKVVVQIQWEQLCRGLTVIWLESPGRTQTTLLNSRLADYYNGPVSTTFTSVAHLGEPMLGEWSIGLFSNSIRGISIYPPTRKFPIFAHPHADIDIDTRHLLKQFDLKRSCKNTVINELQDPLRGVVYHVDLKFWGTEESNSAYTKNKEMLEPTLSPLAIKARKTRRGKKLEQAEVLEVFNFQREWAYNFTNSQLEKMFPSPKNND</sequence>
<dbReference type="GO" id="GO:0004252">
    <property type="term" value="F:serine-type endopeptidase activity"/>
    <property type="evidence" value="ECO:0007669"/>
    <property type="project" value="InterPro"/>
</dbReference>
<dbReference type="GO" id="GO:0005802">
    <property type="term" value="C:trans-Golgi network"/>
    <property type="evidence" value="ECO:0007669"/>
    <property type="project" value="TreeGrafter"/>
</dbReference>
<protein>
    <recommendedName>
        <fullName evidence="4">P/Homo B domain-containing protein</fullName>
    </recommendedName>
</protein>
<dbReference type="PANTHER" id="PTHR42884">
    <property type="entry name" value="PROPROTEIN CONVERTASE SUBTILISIN/KEXIN-RELATED"/>
    <property type="match status" value="1"/>
</dbReference>
<dbReference type="Gene3D" id="2.60.120.260">
    <property type="entry name" value="Galactose-binding domain-like"/>
    <property type="match status" value="1"/>
</dbReference>
<keyword evidence="3" id="KW-0720">Serine protease</keyword>
<evidence type="ECO:0000313" key="6">
    <source>
        <dbReference type="Proteomes" id="UP000230066"/>
    </source>
</evidence>
<evidence type="ECO:0000256" key="2">
    <source>
        <dbReference type="ARBA" id="ARBA00022801"/>
    </source>
</evidence>
<reference evidence="5" key="1">
    <citation type="submission" date="2019-03" db="EMBL/GenBank/DDBJ databases">
        <title>Improved annotation for the trematode Fasciola hepatica.</title>
        <authorList>
            <person name="Choi Y.-J."/>
            <person name="Martin J."/>
            <person name="Mitreva M."/>
        </authorList>
    </citation>
    <scope>NUCLEOTIDE SEQUENCE [LARGE SCALE GENOMIC DNA]</scope>
</reference>
<feature type="domain" description="P/Homo B" evidence="4">
    <location>
        <begin position="51"/>
        <end position="258"/>
    </location>
</feature>